<proteinExistence type="predicted"/>
<dbReference type="CDD" id="cd00842">
    <property type="entry name" value="MPP_ASMase"/>
    <property type="match status" value="1"/>
</dbReference>
<keyword evidence="2" id="KW-1015">Disulfide bond</keyword>
<keyword evidence="5" id="KW-0812">Transmembrane</keyword>
<dbReference type="SUPFAM" id="SSF56300">
    <property type="entry name" value="Metallo-dependent phosphatases"/>
    <property type="match status" value="1"/>
</dbReference>
<dbReference type="PANTHER" id="PTHR10340">
    <property type="entry name" value="SPHINGOMYELIN PHOSPHODIESTERASE"/>
    <property type="match status" value="1"/>
</dbReference>
<dbReference type="AlphaFoldDB" id="A0AAD1U9I3"/>
<keyword evidence="1" id="KW-0378">Hydrolase</keyword>
<feature type="transmembrane region" description="Helical" evidence="5">
    <location>
        <begin position="6"/>
        <end position="23"/>
    </location>
</feature>
<evidence type="ECO:0000313" key="8">
    <source>
        <dbReference type="Proteomes" id="UP001295684"/>
    </source>
</evidence>
<evidence type="ECO:0000256" key="1">
    <source>
        <dbReference type="ARBA" id="ARBA00022801"/>
    </source>
</evidence>
<dbReference type="PANTHER" id="PTHR10340:SF57">
    <property type="entry name" value="METALLOPHOS DOMAIN-CONTAINING PROTEIN"/>
    <property type="match status" value="1"/>
</dbReference>
<dbReference type="GO" id="GO:0016798">
    <property type="term" value="F:hydrolase activity, acting on glycosyl bonds"/>
    <property type="evidence" value="ECO:0007669"/>
    <property type="project" value="UniProtKB-KW"/>
</dbReference>
<accession>A0AAD1U9I3</accession>
<evidence type="ECO:0000256" key="2">
    <source>
        <dbReference type="ARBA" id="ARBA00023157"/>
    </source>
</evidence>
<comment type="caution">
    <text evidence="7">The sequence shown here is derived from an EMBL/GenBank/DDBJ whole genome shotgun (WGS) entry which is preliminary data.</text>
</comment>
<dbReference type="SUPFAM" id="SSF47862">
    <property type="entry name" value="Saposin"/>
    <property type="match status" value="1"/>
</dbReference>
<dbReference type="InterPro" id="IPR041805">
    <property type="entry name" value="ASMase/PPN1_MPP"/>
</dbReference>
<dbReference type="PROSITE" id="PS50015">
    <property type="entry name" value="SAP_B"/>
    <property type="match status" value="1"/>
</dbReference>
<keyword evidence="5" id="KW-0472">Membrane</keyword>
<evidence type="ECO:0000256" key="4">
    <source>
        <dbReference type="ARBA" id="ARBA00023295"/>
    </source>
</evidence>
<evidence type="ECO:0000313" key="7">
    <source>
        <dbReference type="EMBL" id="CAI2362636.1"/>
    </source>
</evidence>
<keyword evidence="8" id="KW-1185">Reference proteome</keyword>
<dbReference type="InterPro" id="IPR029052">
    <property type="entry name" value="Metallo-depent_PP-like"/>
</dbReference>
<gene>
    <name evidence="7" type="ORF">ECRASSUSDP1_LOCUS3962</name>
</gene>
<dbReference type="Pfam" id="PF00149">
    <property type="entry name" value="Metallophos"/>
    <property type="match status" value="1"/>
</dbReference>
<dbReference type="InterPro" id="IPR011001">
    <property type="entry name" value="Saposin-like"/>
</dbReference>
<reference evidence="7" key="1">
    <citation type="submission" date="2023-07" db="EMBL/GenBank/DDBJ databases">
        <authorList>
            <consortium name="AG Swart"/>
            <person name="Singh M."/>
            <person name="Singh A."/>
            <person name="Seah K."/>
            <person name="Emmerich C."/>
        </authorList>
    </citation>
    <scope>NUCLEOTIDE SEQUENCE</scope>
    <source>
        <strain evidence="7">DP1</strain>
    </source>
</reference>
<organism evidence="7 8">
    <name type="scientific">Euplotes crassus</name>
    <dbReference type="NCBI Taxonomy" id="5936"/>
    <lineage>
        <taxon>Eukaryota</taxon>
        <taxon>Sar</taxon>
        <taxon>Alveolata</taxon>
        <taxon>Ciliophora</taxon>
        <taxon>Intramacronucleata</taxon>
        <taxon>Spirotrichea</taxon>
        <taxon>Hypotrichia</taxon>
        <taxon>Euplotida</taxon>
        <taxon>Euplotidae</taxon>
        <taxon>Moneuplotes</taxon>
    </lineage>
</organism>
<protein>
    <recommendedName>
        <fullName evidence="6">Saposin B-type domain-containing protein</fullName>
    </recommendedName>
</protein>
<evidence type="ECO:0000256" key="3">
    <source>
        <dbReference type="ARBA" id="ARBA00023180"/>
    </source>
</evidence>
<dbReference type="InterPro" id="IPR008139">
    <property type="entry name" value="SaposinB_dom"/>
</dbReference>
<dbReference type="Proteomes" id="UP001295684">
    <property type="component" value="Unassembled WGS sequence"/>
</dbReference>
<evidence type="ECO:0000256" key="5">
    <source>
        <dbReference type="SAM" id="Phobius"/>
    </source>
</evidence>
<sequence>MKVFRWLFFAYFTIGFLCSLYIGERYISYATGLFGYTPEHPRNAEEDLKYYEHQGFGCKLCKGGLGALRWTFWGNITVQRVVVPIVKAVCTFSTKEELMCEELFDGFALSVWMSLQERVYDVNYMCSSVSLCDDYFYKAYDVQDYVNEKTQNLSKHDNSYPEEKPEKLLRMLQISDAHVDRNYLEGSDPDCAAATCCRPHYGMAKGEDIPGYWGIVGKCDIPQRTAETGLEQLIAQNPDFIIWTGDNLDHYVWYQSFENQFFNQRFLLKYVVEELGYKGPIYPVLGNHEGVPSDMFDFELNLWVFETFADIWKDYITPEAYKNLSSHGYYHEKHLDTNLRIIGTFSLVYDIQNWQLIPNHTDPLEHLKFLEETLDYCQHNNEVAYIIGHIPPGDVFALGQWTIRFRAIVNKYKNIIRGQFYGHTHYDEFKNVKSYRDDELSAGIIWATPSFTSYPKKQPSLRIWDVDPETWHLWDYEQWRFYIDVANDQVNEIRKQPNHTEDDIRNTAKWEIAYTFRDYFGISLEFEEVANYIERIKTDKEVAKKIITMMHCEGPDSIARQNEQEWTYCRYSNSIFDDHWACNGNTGNMLDYVFQGIQLAHGGSGEWWHKEPTEKYTRQ</sequence>
<evidence type="ECO:0000259" key="6">
    <source>
        <dbReference type="PROSITE" id="PS50015"/>
    </source>
</evidence>
<feature type="domain" description="Saposin B-type" evidence="6">
    <location>
        <begin position="54"/>
        <end position="136"/>
    </location>
</feature>
<dbReference type="EMBL" id="CAMPGE010003792">
    <property type="protein sequence ID" value="CAI2362636.1"/>
    <property type="molecule type" value="Genomic_DNA"/>
</dbReference>
<dbReference type="Gene3D" id="3.60.21.10">
    <property type="match status" value="1"/>
</dbReference>
<keyword evidence="5" id="KW-1133">Transmembrane helix</keyword>
<keyword evidence="4" id="KW-0326">Glycosidase</keyword>
<keyword evidence="3" id="KW-0325">Glycoprotein</keyword>
<name>A0AAD1U9I3_EUPCR</name>
<dbReference type="InterPro" id="IPR004843">
    <property type="entry name" value="Calcineurin-like_PHP"/>
</dbReference>